<dbReference type="NCBIfam" id="NF038076">
    <property type="entry name" value="fam_STM4015"/>
    <property type="match status" value="1"/>
</dbReference>
<evidence type="ECO:0000313" key="1">
    <source>
        <dbReference type="EMBL" id="AWW43277.1"/>
    </source>
</evidence>
<dbReference type="EMBL" id="CP030074">
    <property type="protein sequence ID" value="AWW43277.1"/>
    <property type="molecule type" value="Genomic_DNA"/>
</dbReference>
<dbReference type="Proteomes" id="UP000249616">
    <property type="component" value="Plasmid unnamed1"/>
</dbReference>
<keyword evidence="2" id="KW-1185">Reference proteome</keyword>
<dbReference type="SUPFAM" id="SSF52047">
    <property type="entry name" value="RNI-like"/>
    <property type="match status" value="1"/>
</dbReference>
<organism evidence="1 2">
    <name type="scientific">Streptomyces cadmiisoli</name>
    <dbReference type="NCBI Taxonomy" id="2184053"/>
    <lineage>
        <taxon>Bacteria</taxon>
        <taxon>Bacillati</taxon>
        <taxon>Actinomycetota</taxon>
        <taxon>Actinomycetes</taxon>
        <taxon>Kitasatosporales</taxon>
        <taxon>Streptomycetaceae</taxon>
        <taxon>Streptomyces</taxon>
        <taxon>Streptomyces aurantiacus group</taxon>
    </lineage>
</organism>
<keyword evidence="1" id="KW-0614">Plasmid</keyword>
<sequence>MAISDRLSEWGGLPTFDFPQLEEELPESLPADDAVAWRISVEEYYDAEAGRWAATFARFAEAVDLSRVRSLVVGVWPEVNDEGPTEVVEALVAAADRLPALRALFLGDMTYEESEISWIQNGDVTPLLKTFPRLEEFGVRGGSGLVFPPQSHETLRRLVIETGGLSKEVVRGVGDCDFPALEELDIWLGVSWYGADTQVSDLEPFLTGVRLPAIRRLALRNSEIQDEVAAAFASAPVVARLTELDLSMGTLGDEGATALLEGQPLTHLAKLNLHHHFISGPVAGHLRETLGKRGVEVDLTGSHESANGSANARRFVAVSE</sequence>
<dbReference type="AlphaFoldDB" id="A0A2Z4JE70"/>
<name>A0A2Z4JE70_9ACTN</name>
<reference evidence="2" key="1">
    <citation type="submission" date="2018-06" db="EMBL/GenBank/DDBJ databases">
        <authorList>
            <person name="Li K."/>
        </authorList>
    </citation>
    <scope>NUCLEOTIDE SEQUENCE [LARGE SCALE GENOMIC DNA]</scope>
    <source>
        <strain evidence="2">ZFG47</strain>
        <plasmid evidence="2">unnamed1</plasmid>
    </source>
</reference>
<geneLocation type="plasmid" evidence="1 2">
    <name>unnamed1</name>
</geneLocation>
<dbReference type="InterPro" id="IPR047722">
    <property type="entry name" value="STM4015-like"/>
</dbReference>
<dbReference type="RefSeq" id="WP_112443119.1">
    <property type="nucleotide sequence ID" value="NZ_CP030074.1"/>
</dbReference>
<dbReference type="Gene3D" id="3.80.10.10">
    <property type="entry name" value="Ribonuclease Inhibitor"/>
    <property type="match status" value="1"/>
</dbReference>
<dbReference type="InterPro" id="IPR032675">
    <property type="entry name" value="LRR_dom_sf"/>
</dbReference>
<evidence type="ECO:0000313" key="2">
    <source>
        <dbReference type="Proteomes" id="UP000249616"/>
    </source>
</evidence>
<accession>A0A2Z4JE70</accession>
<dbReference type="KEGG" id="scad:DN051_42630"/>
<gene>
    <name evidence="1" type="ORF">DN051_42630</name>
</gene>
<proteinExistence type="predicted"/>
<protein>
    <submittedName>
        <fullName evidence="1">Leucine-rich repeat domain-containing protein</fullName>
    </submittedName>
</protein>